<dbReference type="EMBL" id="JAWJWF010000003">
    <property type="protein sequence ID" value="KAK6635523.1"/>
    <property type="molecule type" value="Genomic_DNA"/>
</dbReference>
<organism evidence="2 3">
    <name type="scientific">Polyplax serrata</name>
    <name type="common">Common mouse louse</name>
    <dbReference type="NCBI Taxonomy" id="468196"/>
    <lineage>
        <taxon>Eukaryota</taxon>
        <taxon>Metazoa</taxon>
        <taxon>Ecdysozoa</taxon>
        <taxon>Arthropoda</taxon>
        <taxon>Hexapoda</taxon>
        <taxon>Insecta</taxon>
        <taxon>Pterygota</taxon>
        <taxon>Neoptera</taxon>
        <taxon>Paraneoptera</taxon>
        <taxon>Psocodea</taxon>
        <taxon>Troctomorpha</taxon>
        <taxon>Phthiraptera</taxon>
        <taxon>Anoplura</taxon>
        <taxon>Polyplacidae</taxon>
        <taxon>Polyplax</taxon>
    </lineage>
</organism>
<name>A0ABR1B662_POLSC</name>
<dbReference type="InterPro" id="IPR012338">
    <property type="entry name" value="Beta-lactam/transpept-like"/>
</dbReference>
<dbReference type="SUPFAM" id="SSF56601">
    <property type="entry name" value="beta-lactamase/transpeptidase-like"/>
    <property type="match status" value="1"/>
</dbReference>
<dbReference type="InterPro" id="IPR001466">
    <property type="entry name" value="Beta-lactam-related"/>
</dbReference>
<protein>
    <recommendedName>
        <fullName evidence="1">Beta-lactamase-related domain-containing protein</fullName>
    </recommendedName>
</protein>
<accession>A0ABR1B662</accession>
<evidence type="ECO:0000313" key="3">
    <source>
        <dbReference type="Proteomes" id="UP001359485"/>
    </source>
</evidence>
<proteinExistence type="predicted"/>
<dbReference type="Gene3D" id="3.40.710.10">
    <property type="entry name" value="DD-peptidase/beta-lactamase superfamily"/>
    <property type="match status" value="1"/>
</dbReference>
<dbReference type="Proteomes" id="UP001359485">
    <property type="component" value="Unassembled WGS sequence"/>
</dbReference>
<evidence type="ECO:0000259" key="1">
    <source>
        <dbReference type="Pfam" id="PF00144"/>
    </source>
</evidence>
<comment type="caution">
    <text evidence="2">The sequence shown here is derived from an EMBL/GenBank/DDBJ whole genome shotgun (WGS) entry which is preliminary data.</text>
</comment>
<feature type="domain" description="Beta-lactamase-related" evidence="1">
    <location>
        <begin position="73"/>
        <end position="447"/>
    </location>
</feature>
<dbReference type="PANTHER" id="PTHR46520">
    <property type="entry name" value="SERINE BETA-LACTAMASE-LIKE PROTEIN LACTB, MITOCHONDRIAL"/>
    <property type="match status" value="1"/>
</dbReference>
<gene>
    <name evidence="2" type="ORF">RUM44_000775</name>
</gene>
<sequence length="471" mass="52021">MNKTASVVSFISGLGGAGVAYAILSRDTKVCESVTPVKAPNSNVLNPSVRISNNRDKKFEIAIKKSQEMAKIFRDEIGTPGLVIGVSVDGKTIWEEGFGHANLETRTPCHVNTVMRIASISKPITMTLLAKLCENKLVDLDKSVHDYVPYFPKKEVDGEEVDITVRQLASHTSGVRHYTKKGEVKEKRGRDSGKEFYFKEKIDSVEKSVDLFKNDELLFKPGTSFEYTTHGYTLLSAVIETASKKSFIQNIQEFFKLLNLENTHLDKIETIIHGRASYYDKNKSGRIVNAQLTDNSYKWAGGGFVSTVGDLLKFGNIMLYSYQQADTDKPGYLNRQTVSEMWTPVGNGAVKLGKNAGQVSLPFSKMNIKFKVPLTVFFHSSYGLGWAIVPKQDNFGGVAETQFHVGHSGGAVGASSVLLIFPSKYEKKKEKLELPSGIVVAILANLENVSCASLGQKIANEFYKSYNNPEP</sequence>
<evidence type="ECO:0000313" key="2">
    <source>
        <dbReference type="EMBL" id="KAK6635523.1"/>
    </source>
</evidence>
<dbReference type="Pfam" id="PF00144">
    <property type="entry name" value="Beta-lactamase"/>
    <property type="match status" value="1"/>
</dbReference>
<dbReference type="InterPro" id="IPR052794">
    <property type="entry name" value="Mito_Ser_Protease_LACTB"/>
</dbReference>
<keyword evidence="3" id="KW-1185">Reference proteome</keyword>
<dbReference type="PANTHER" id="PTHR46520:SF1">
    <property type="entry name" value="SERINE BETA-LACTAMASE-LIKE PROTEIN LACTB, MITOCHONDRIAL"/>
    <property type="match status" value="1"/>
</dbReference>
<reference evidence="2 3" key="1">
    <citation type="submission" date="2023-09" db="EMBL/GenBank/DDBJ databases">
        <title>Genomes of two closely related lineages of the louse Polyplax serrata with different host specificities.</title>
        <authorList>
            <person name="Martinu J."/>
            <person name="Tarabai H."/>
            <person name="Stefka J."/>
            <person name="Hypsa V."/>
        </authorList>
    </citation>
    <scope>NUCLEOTIDE SEQUENCE [LARGE SCALE GENOMIC DNA]</scope>
    <source>
        <strain evidence="2">98ZLc_SE</strain>
    </source>
</reference>